<proteinExistence type="predicted"/>
<feature type="transmembrane region" description="Helical" evidence="1">
    <location>
        <begin position="166"/>
        <end position="184"/>
    </location>
</feature>
<feature type="domain" description="Phosphatidic acid phosphatase type 2/haloperoxidase" evidence="2">
    <location>
        <begin position="166"/>
        <end position="278"/>
    </location>
</feature>
<accession>A0A9X3IPP4</accession>
<evidence type="ECO:0000259" key="2">
    <source>
        <dbReference type="SMART" id="SM00014"/>
    </source>
</evidence>
<feature type="transmembrane region" description="Helical" evidence="1">
    <location>
        <begin position="236"/>
        <end position="257"/>
    </location>
</feature>
<keyword evidence="1" id="KW-0812">Transmembrane</keyword>
<organism evidence="3 4">
    <name type="scientific">Leuconostoc falkenbergense</name>
    <dbReference type="NCBI Taxonomy" id="2766470"/>
    <lineage>
        <taxon>Bacteria</taxon>
        <taxon>Bacillati</taxon>
        <taxon>Bacillota</taxon>
        <taxon>Bacilli</taxon>
        <taxon>Lactobacillales</taxon>
        <taxon>Lactobacillaceae</taxon>
        <taxon>Leuconostoc</taxon>
    </lineage>
</organism>
<evidence type="ECO:0000313" key="4">
    <source>
        <dbReference type="Proteomes" id="UP001080333"/>
    </source>
</evidence>
<dbReference type="PANTHER" id="PTHR14969">
    <property type="entry name" value="SPHINGOSINE-1-PHOSPHATE PHOSPHOHYDROLASE"/>
    <property type="match status" value="1"/>
</dbReference>
<keyword evidence="1" id="KW-1133">Transmembrane helix</keyword>
<dbReference type="InterPro" id="IPR000326">
    <property type="entry name" value="PAP2/HPO"/>
</dbReference>
<feature type="transmembrane region" description="Helical" evidence="1">
    <location>
        <begin position="204"/>
        <end position="224"/>
    </location>
</feature>
<dbReference type="Pfam" id="PF01569">
    <property type="entry name" value="PAP2"/>
    <property type="match status" value="1"/>
</dbReference>
<dbReference type="SUPFAM" id="SSF48317">
    <property type="entry name" value="Acid phosphatase/Vanadium-dependent haloperoxidase"/>
    <property type="match status" value="1"/>
</dbReference>
<keyword evidence="1" id="KW-0472">Membrane</keyword>
<dbReference type="AlphaFoldDB" id="A0A9X3IPP4"/>
<name>A0A9X3IPP4_9LACO</name>
<feature type="transmembrane region" description="Helical" evidence="1">
    <location>
        <begin position="263"/>
        <end position="282"/>
    </location>
</feature>
<gene>
    <name evidence="3" type="ORF">D0502_04785</name>
</gene>
<feature type="transmembrane region" description="Helical" evidence="1">
    <location>
        <begin position="87"/>
        <end position="112"/>
    </location>
</feature>
<evidence type="ECO:0000313" key="3">
    <source>
        <dbReference type="EMBL" id="MCX7578707.1"/>
    </source>
</evidence>
<evidence type="ECO:0000256" key="1">
    <source>
        <dbReference type="SAM" id="Phobius"/>
    </source>
</evidence>
<dbReference type="Gene3D" id="1.20.144.10">
    <property type="entry name" value="Phosphatidic acid phosphatase type 2/haloperoxidase"/>
    <property type="match status" value="2"/>
</dbReference>
<feature type="transmembrane region" description="Helical" evidence="1">
    <location>
        <begin position="132"/>
        <end position="159"/>
    </location>
</feature>
<dbReference type="EMBL" id="QVOQ01000007">
    <property type="protein sequence ID" value="MCX7578707.1"/>
    <property type="molecule type" value="Genomic_DNA"/>
</dbReference>
<dbReference type="CDD" id="cd03392">
    <property type="entry name" value="PAP2_like_2"/>
    <property type="match status" value="1"/>
</dbReference>
<dbReference type="SMART" id="SM00014">
    <property type="entry name" value="acidPPc"/>
    <property type="match status" value="1"/>
</dbReference>
<comment type="caution">
    <text evidence="3">The sequence shown here is derived from an EMBL/GenBank/DDBJ whole genome shotgun (WGS) entry which is preliminary data.</text>
</comment>
<protein>
    <submittedName>
        <fullName evidence="3">PAP2 family protein</fullName>
    </submittedName>
</protein>
<sequence>MKFEFTVPPMFTYDYVSNCLNASIRYRLLDISPVIQSTEFRILFDKFTAPLILYNPAILTNVDCNAFIISHLYAIGYNHYMRKIQKISILPCISLAVFITLTVGVLLKAKFIQQFDNFGQQLIQHYDHKHNWFFTAITSIGNVSWSAIILITFSLWLIYHHFYRETLFIGFNVIVFAGLSNQIVKNIITRPRPTPHLVPASGFSFPSGHAMVSVLLYGSLIIILHRHLKSNWQRRVASCLLLGLIILIPISRVYVNVHYPSDILAGMAIAYTMLYISQQLFFNNKGVPDDSLK</sequence>
<reference evidence="3" key="1">
    <citation type="submission" date="2018-08" db="EMBL/GenBank/DDBJ databases">
        <title>Draft genome sequences of Leuconostoc spp. and Weissella spp. with biocontrol potential.</title>
        <authorList>
            <person name="Lo R."/>
            <person name="Ho V.T.T."/>
            <person name="Turner M.S."/>
        </authorList>
    </citation>
    <scope>NUCLEOTIDE SEQUENCE</scope>
    <source>
        <strain evidence="3">156</strain>
    </source>
</reference>
<dbReference type="Proteomes" id="UP001080333">
    <property type="component" value="Unassembled WGS sequence"/>
</dbReference>
<dbReference type="InterPro" id="IPR036938">
    <property type="entry name" value="PAP2/HPO_sf"/>
</dbReference>
<feature type="transmembrane region" description="Helical" evidence="1">
    <location>
        <begin position="53"/>
        <end position="75"/>
    </location>
</feature>
<dbReference type="PANTHER" id="PTHR14969:SF13">
    <property type="entry name" value="AT30094P"/>
    <property type="match status" value="1"/>
</dbReference>